<protein>
    <submittedName>
        <fullName evidence="1">Uncharacterized protein</fullName>
    </submittedName>
</protein>
<dbReference type="EMBL" id="HBIH01009520">
    <property type="protein sequence ID" value="CAE0323303.1"/>
    <property type="molecule type" value="Transcribed_RNA"/>
</dbReference>
<gene>
    <name evidence="1" type="ORF">SINC0208_LOCUS3888</name>
</gene>
<organism evidence="1">
    <name type="scientific">Strombidium inclinatum</name>
    <dbReference type="NCBI Taxonomy" id="197538"/>
    <lineage>
        <taxon>Eukaryota</taxon>
        <taxon>Sar</taxon>
        <taxon>Alveolata</taxon>
        <taxon>Ciliophora</taxon>
        <taxon>Intramacronucleata</taxon>
        <taxon>Spirotrichea</taxon>
        <taxon>Oligotrichia</taxon>
        <taxon>Strombidiidae</taxon>
        <taxon>Strombidium</taxon>
    </lineage>
</organism>
<dbReference type="AlphaFoldDB" id="A0A7S3IHY8"/>
<name>A0A7S3IHY8_9SPIT</name>
<sequence>MLRRHSNHRPCIVRRQRRVAHLALLRNDLLRLLVATSLVNTAAVREGTVGSSYVGVGLPRFQAEAVVLVHSLQALGHGVVLVHVGEVDARVHPLDFIRGGNLSRAQILQFL</sequence>
<reference evidence="1" key="1">
    <citation type="submission" date="2021-01" db="EMBL/GenBank/DDBJ databases">
        <authorList>
            <person name="Corre E."/>
            <person name="Pelletier E."/>
            <person name="Niang G."/>
            <person name="Scheremetjew M."/>
            <person name="Finn R."/>
            <person name="Kale V."/>
            <person name="Holt S."/>
            <person name="Cochrane G."/>
            <person name="Meng A."/>
            <person name="Brown T."/>
            <person name="Cohen L."/>
        </authorList>
    </citation>
    <scope>NUCLEOTIDE SEQUENCE</scope>
    <source>
        <strain evidence="1">S3</strain>
    </source>
</reference>
<evidence type="ECO:0000313" key="1">
    <source>
        <dbReference type="EMBL" id="CAE0323303.1"/>
    </source>
</evidence>
<proteinExistence type="predicted"/>
<accession>A0A7S3IHY8</accession>